<comment type="similarity">
    <text evidence="2 4">Belongs to the thiolase-like superfamily. Beta-ketoacyl-ACP synthases family.</text>
</comment>
<evidence type="ECO:0000256" key="5">
    <source>
        <dbReference type="SAM" id="MobiDB-lite"/>
    </source>
</evidence>
<proteinExistence type="inferred from homology"/>
<dbReference type="PROSITE" id="PS00606">
    <property type="entry name" value="KS3_1"/>
    <property type="match status" value="1"/>
</dbReference>
<feature type="region of interest" description="Disordered" evidence="5">
    <location>
        <begin position="1"/>
        <end position="28"/>
    </location>
</feature>
<comment type="caution">
    <text evidence="7">The sequence shown here is derived from an EMBL/GenBank/DDBJ whole genome shotgun (WGS) entry which is preliminary data.</text>
</comment>
<feature type="domain" description="Ketosynthase family 3 (KS3)" evidence="6">
    <location>
        <begin position="36"/>
        <end position="404"/>
    </location>
</feature>
<dbReference type="Pfam" id="PF00109">
    <property type="entry name" value="ketoacyl-synt"/>
    <property type="match status" value="1"/>
</dbReference>
<dbReference type="Pfam" id="PF02801">
    <property type="entry name" value="Ketoacyl-synt_C"/>
    <property type="match status" value="1"/>
</dbReference>
<name>A0A3S0K5B2_9PROT</name>
<dbReference type="EMBL" id="RXMA01000007">
    <property type="protein sequence ID" value="RTR21101.1"/>
    <property type="molecule type" value="Genomic_DNA"/>
</dbReference>
<dbReference type="PANTHER" id="PTHR11712:SF336">
    <property type="entry name" value="3-OXOACYL-[ACYL-CARRIER-PROTEIN] SYNTHASE, MITOCHONDRIAL"/>
    <property type="match status" value="1"/>
</dbReference>
<dbReference type="SUPFAM" id="SSF53901">
    <property type="entry name" value="Thiolase-like"/>
    <property type="match status" value="2"/>
</dbReference>
<evidence type="ECO:0000256" key="2">
    <source>
        <dbReference type="ARBA" id="ARBA00008467"/>
    </source>
</evidence>
<dbReference type="Gene3D" id="3.40.47.10">
    <property type="match status" value="1"/>
</dbReference>
<keyword evidence="8" id="KW-1185">Reference proteome</keyword>
<evidence type="ECO:0000256" key="3">
    <source>
        <dbReference type="ARBA" id="ARBA00022679"/>
    </source>
</evidence>
<comment type="pathway">
    <text evidence="1">Lipid metabolism; fatty acid biosynthesis.</text>
</comment>
<keyword evidence="3 4" id="KW-0808">Transferase</keyword>
<evidence type="ECO:0000259" key="6">
    <source>
        <dbReference type="PROSITE" id="PS52004"/>
    </source>
</evidence>
<evidence type="ECO:0000256" key="4">
    <source>
        <dbReference type="RuleBase" id="RU003694"/>
    </source>
</evidence>
<accession>A0A3S0K5B2</accession>
<dbReference type="PANTHER" id="PTHR11712">
    <property type="entry name" value="POLYKETIDE SYNTHASE-RELATED"/>
    <property type="match status" value="1"/>
</dbReference>
<dbReference type="GO" id="GO:0006633">
    <property type="term" value="P:fatty acid biosynthetic process"/>
    <property type="evidence" value="ECO:0007669"/>
    <property type="project" value="InterPro"/>
</dbReference>
<dbReference type="InterPro" id="IPR014031">
    <property type="entry name" value="Ketoacyl_synth_C"/>
</dbReference>
<protein>
    <recommendedName>
        <fullName evidence="6">Ketosynthase family 3 (KS3) domain-containing protein</fullName>
    </recommendedName>
</protein>
<dbReference type="SMART" id="SM00825">
    <property type="entry name" value="PKS_KS"/>
    <property type="match status" value="1"/>
</dbReference>
<dbReference type="Proteomes" id="UP000277007">
    <property type="component" value="Unassembled WGS sequence"/>
</dbReference>
<evidence type="ECO:0000256" key="1">
    <source>
        <dbReference type="ARBA" id="ARBA00005194"/>
    </source>
</evidence>
<reference evidence="7 8" key="1">
    <citation type="submission" date="2018-12" db="EMBL/GenBank/DDBJ databases">
        <authorList>
            <person name="Yang Y."/>
        </authorList>
    </citation>
    <scope>NUCLEOTIDE SEQUENCE [LARGE SCALE GENOMIC DNA]</scope>
    <source>
        <strain evidence="7 8">L-25-5w-1</strain>
    </source>
</reference>
<dbReference type="InterPro" id="IPR018201">
    <property type="entry name" value="Ketoacyl_synth_AS"/>
</dbReference>
<evidence type="ECO:0000313" key="7">
    <source>
        <dbReference type="EMBL" id="RTR21101.1"/>
    </source>
</evidence>
<dbReference type="InterPro" id="IPR020841">
    <property type="entry name" value="PKS_Beta-ketoAc_synthase_dom"/>
</dbReference>
<gene>
    <name evidence="7" type="ORF">EJ903_10235</name>
</gene>
<dbReference type="InterPro" id="IPR016039">
    <property type="entry name" value="Thiolase-like"/>
</dbReference>
<dbReference type="GO" id="GO:0004315">
    <property type="term" value="F:3-oxoacyl-[acyl-carrier-protein] synthase activity"/>
    <property type="evidence" value="ECO:0007669"/>
    <property type="project" value="InterPro"/>
</dbReference>
<organism evidence="7 8">
    <name type="scientific">Azospirillum griseum</name>
    <dbReference type="NCBI Taxonomy" id="2496639"/>
    <lineage>
        <taxon>Bacteria</taxon>
        <taxon>Pseudomonadati</taxon>
        <taxon>Pseudomonadota</taxon>
        <taxon>Alphaproteobacteria</taxon>
        <taxon>Rhodospirillales</taxon>
        <taxon>Azospirillaceae</taxon>
        <taxon>Azospirillum</taxon>
    </lineage>
</organism>
<dbReference type="InterPro" id="IPR014030">
    <property type="entry name" value="Ketoacyl_synth_N"/>
</dbReference>
<dbReference type="PROSITE" id="PS52004">
    <property type="entry name" value="KS3_2"/>
    <property type="match status" value="1"/>
</dbReference>
<sequence length="413" mass="43121">MDRRGDAHPCPAPRSGKRPDGVLPLGRTAQGGARVTDRIVITGVAINAPFGRTLEDLGSLLDGGIRRPKPVDRFPVGGAKAGSAHLHWPVQDIEALIDGTTETALAALDAARLATGHRIGLALGSISGMDFDATGPRRADDGVNALGRHCFDRLGLFGPLVHVTSACTSSAAALFWAKSILENDDADVMLAGGADRIRAVDFAGFNILRAMDPEGTRPFHTERRGITMGEGACILVLERMSHALARGADIHAVFSGGGLSSDGHHATAPRHDGLVAASRRALAAAGLTPADIQYVNCHGTGTPANDREELKALQAVFGPHLRAVCVGSTKGFTGHWLGSAGAIEAAVLLSVLHRQRAPGMPWLSGPDSILASHTAGMEEARGFRHVMSNSLGFGGNNASLIFSRFSRHASEQG</sequence>
<dbReference type="InterPro" id="IPR000794">
    <property type="entry name" value="Beta-ketoacyl_synthase"/>
</dbReference>
<evidence type="ECO:0000313" key="8">
    <source>
        <dbReference type="Proteomes" id="UP000277007"/>
    </source>
</evidence>
<dbReference type="AlphaFoldDB" id="A0A3S0K5B2"/>